<dbReference type="AlphaFoldDB" id="A0A1G4BCQ2"/>
<feature type="region of interest" description="Disordered" evidence="1">
    <location>
        <begin position="511"/>
        <end position="562"/>
    </location>
</feature>
<keyword evidence="2" id="KW-0732">Signal</keyword>
<feature type="compositionally biased region" description="Pro residues" evidence="1">
    <location>
        <begin position="549"/>
        <end position="562"/>
    </location>
</feature>
<name>A0A1G4BCQ2_9PEZI</name>
<accession>A0A1G4BCQ2</accession>
<dbReference type="GO" id="GO:0008237">
    <property type="term" value="F:metallopeptidase activity"/>
    <property type="evidence" value="ECO:0007669"/>
    <property type="project" value="InterPro"/>
</dbReference>
<dbReference type="Proteomes" id="UP000176998">
    <property type="component" value="Unassembled WGS sequence"/>
</dbReference>
<evidence type="ECO:0000256" key="2">
    <source>
        <dbReference type="SAM" id="SignalP"/>
    </source>
</evidence>
<proteinExistence type="predicted"/>
<dbReference type="Gene3D" id="3.40.390.10">
    <property type="entry name" value="Collagenase (Catalytic Domain)"/>
    <property type="match status" value="1"/>
</dbReference>
<protein>
    <recommendedName>
        <fullName evidence="5">Lysine-specific metallo-endopeptidase domain-containing protein</fullName>
    </recommendedName>
</protein>
<feature type="compositionally biased region" description="Low complexity" evidence="1">
    <location>
        <begin position="334"/>
        <end position="361"/>
    </location>
</feature>
<feature type="signal peptide" evidence="2">
    <location>
        <begin position="1"/>
        <end position="16"/>
    </location>
</feature>
<reference evidence="3 4" key="1">
    <citation type="submission" date="2016-09" db="EMBL/GenBank/DDBJ databases">
        <authorList>
            <person name="Capua I."/>
            <person name="De Benedictis P."/>
            <person name="Joannis T."/>
            <person name="Lombin L.H."/>
            <person name="Cattoli G."/>
        </authorList>
    </citation>
    <scope>NUCLEOTIDE SEQUENCE [LARGE SCALE GENOMIC DNA]</scope>
    <source>
        <strain evidence="3 4">IMI 309357</strain>
    </source>
</reference>
<gene>
    <name evidence="3" type="ORF">CORC01_05608</name>
</gene>
<dbReference type="RefSeq" id="XP_022476264.1">
    <property type="nucleotide sequence ID" value="XM_022617250.1"/>
</dbReference>
<feature type="compositionally biased region" description="Polar residues" evidence="1">
    <location>
        <begin position="304"/>
        <end position="332"/>
    </location>
</feature>
<dbReference type="STRING" id="1209926.A0A1G4BCQ2"/>
<evidence type="ECO:0000313" key="4">
    <source>
        <dbReference type="Proteomes" id="UP000176998"/>
    </source>
</evidence>
<feature type="chain" id="PRO_5009602723" description="Lysine-specific metallo-endopeptidase domain-containing protein" evidence="2">
    <location>
        <begin position="17"/>
        <end position="763"/>
    </location>
</feature>
<feature type="region of interest" description="Disordered" evidence="1">
    <location>
        <begin position="294"/>
        <end position="373"/>
    </location>
</feature>
<dbReference type="SUPFAM" id="SSF55486">
    <property type="entry name" value="Metalloproteases ('zincins'), catalytic domain"/>
    <property type="match status" value="1"/>
</dbReference>
<feature type="compositionally biased region" description="Low complexity" evidence="1">
    <location>
        <begin position="448"/>
        <end position="463"/>
    </location>
</feature>
<evidence type="ECO:0000313" key="3">
    <source>
        <dbReference type="EMBL" id="OHE99115.1"/>
    </source>
</evidence>
<dbReference type="GeneID" id="34558760"/>
<evidence type="ECO:0008006" key="5">
    <source>
        <dbReference type="Google" id="ProtNLM"/>
    </source>
</evidence>
<dbReference type="InterPro" id="IPR024079">
    <property type="entry name" value="MetalloPept_cat_dom_sf"/>
</dbReference>
<dbReference type="EMBL" id="MJBS01000039">
    <property type="protein sequence ID" value="OHE99115.1"/>
    <property type="molecule type" value="Genomic_DNA"/>
</dbReference>
<feature type="region of interest" description="Disordered" evidence="1">
    <location>
        <begin position="438"/>
        <end position="489"/>
    </location>
</feature>
<feature type="compositionally biased region" description="Polar residues" evidence="1">
    <location>
        <begin position="464"/>
        <end position="477"/>
    </location>
</feature>
<sequence length="763" mass="80123">MRVTLALQWLITLAHCHTIGDSFISDFVTLEKRTLRSVAIAGRGGLWPCGVDQLKNLQVIIKSANELAQNAAGVLDVDGSENSAAYLKWFGKANANARTRNALKTSNYESLVMDLRFPGGTFSFNPRKLDPKGLSFACWLASEQQCKRGLIAIVMAAGYHPGFKTNFNGPVLAMCPRFFTLPSQDQVIKALEQESPELQLSADLTLVHEMQHVSLTTGNERFCDDQIELSKTYGKGNGCYDIKCCTSIPDEAKIKNAQNFALFALDIAAFPQRGKWDNEGNSCVIGGLGKRMPIDQVRPLRGSGSVSGHGNHTIRSGSWMKSNLRSSPTPQVSPLPRSSSQPPPSSRQTSSSRPTSSTLQPIPRPSPTQSLAPTATPEVLHVSNGETVAAVVGAIIIAGAGGGLVLVPSGALLPIAAGTTAVVTASTAANGAQEYELEEKKKQDDNIPTPSVTPSVPASGTPSYSVSLCSHATSSNPGPEPATPDAPGFTFMDVLLLPGPEPTAFVSMSEHSTTTNSTTSILPTSTTTSPVVPVLYPNPSPTSQSPGKISPPPPPPPPPPPKVLYSLDTPIDPGTISCSPTDSFSAVGGVTYGFSFDVDANLIVSIETGVTDEGYEEGYHQSKGSWTGTFYAESSSSLRICGSNSGSGPLPLVFTITEKPLQPVKAPAGKEVFKMNEMVTAGTTSCFPTTGMDIQEGNYGFSYTTTDGVIVQIGDDSSGPKYFTGNGATGAGLMYIDFSGGSISICATSNGGVDAPLVLTITQ</sequence>
<keyword evidence="4" id="KW-1185">Reference proteome</keyword>
<evidence type="ECO:0000256" key="1">
    <source>
        <dbReference type="SAM" id="MobiDB-lite"/>
    </source>
</evidence>
<feature type="compositionally biased region" description="Low complexity" evidence="1">
    <location>
        <begin position="511"/>
        <end position="529"/>
    </location>
</feature>
<comment type="caution">
    <text evidence="3">The sequence shown here is derived from an EMBL/GenBank/DDBJ whole genome shotgun (WGS) entry which is preliminary data.</text>
</comment>
<dbReference type="OrthoDB" id="4811013at2759"/>
<organism evidence="3 4">
    <name type="scientific">Colletotrichum orchidophilum</name>
    <dbReference type="NCBI Taxonomy" id="1209926"/>
    <lineage>
        <taxon>Eukaryota</taxon>
        <taxon>Fungi</taxon>
        <taxon>Dikarya</taxon>
        <taxon>Ascomycota</taxon>
        <taxon>Pezizomycotina</taxon>
        <taxon>Sordariomycetes</taxon>
        <taxon>Hypocreomycetidae</taxon>
        <taxon>Glomerellales</taxon>
        <taxon>Glomerellaceae</taxon>
        <taxon>Colletotrichum</taxon>
    </lineage>
</organism>